<feature type="transmembrane region" description="Helical" evidence="1">
    <location>
        <begin position="21"/>
        <end position="41"/>
    </location>
</feature>
<keyword evidence="1" id="KW-0812">Transmembrane</keyword>
<comment type="caution">
    <text evidence="2">The sequence shown here is derived from an EMBL/GenBank/DDBJ whole genome shotgun (WGS) entry which is preliminary data.</text>
</comment>
<keyword evidence="1" id="KW-1133">Transmembrane helix</keyword>
<feature type="transmembrane region" description="Helical" evidence="1">
    <location>
        <begin position="53"/>
        <end position="71"/>
    </location>
</feature>
<reference evidence="3" key="1">
    <citation type="submission" date="2017-04" db="EMBL/GenBank/DDBJ databases">
        <authorList>
            <person name="Abreu V.A."/>
            <person name="Popin R.V."/>
            <person name="Rigonato J."/>
            <person name="Andreote A.P."/>
            <person name="Schaker P.C."/>
            <person name="Hoff-Risseti C."/>
            <person name="Alvarenga D.O."/>
            <person name="Varani A.M."/>
            <person name="Fiore M.F."/>
        </authorList>
    </citation>
    <scope>NUCLEOTIDE SEQUENCE [LARGE SCALE GENOMIC DNA]</scope>
    <source>
        <strain evidence="3">CENA303</strain>
    </source>
</reference>
<keyword evidence="1" id="KW-0472">Membrane</keyword>
<gene>
    <name evidence="2" type="ORF">B7O87_05650</name>
</gene>
<dbReference type="EMBL" id="NBYN01000026">
    <property type="protein sequence ID" value="OSO93385.1"/>
    <property type="molecule type" value="Genomic_DNA"/>
</dbReference>
<evidence type="ECO:0000313" key="3">
    <source>
        <dbReference type="Proteomes" id="UP000192997"/>
    </source>
</evidence>
<evidence type="ECO:0000256" key="1">
    <source>
        <dbReference type="SAM" id="Phobius"/>
    </source>
</evidence>
<dbReference type="AlphaFoldDB" id="A0A1X4G939"/>
<accession>A0A1X4G939</accession>
<protein>
    <submittedName>
        <fullName evidence="2">Uncharacterized protein</fullName>
    </submittedName>
</protein>
<organism evidence="2 3">
    <name type="scientific">Cylindrospermopsis raciborskii CENA303</name>
    <dbReference type="NCBI Taxonomy" id="1170769"/>
    <lineage>
        <taxon>Bacteria</taxon>
        <taxon>Bacillati</taxon>
        <taxon>Cyanobacteriota</taxon>
        <taxon>Cyanophyceae</taxon>
        <taxon>Nostocales</taxon>
        <taxon>Aphanizomenonaceae</taxon>
        <taxon>Cylindrospermopsis</taxon>
    </lineage>
</organism>
<sequence>MRGNRIGSSFIGLINSRLLNFPWFGDGRISVVLFLCSYIVPADILTPNIKLGNMQYLILKILLILYFTGLFK</sequence>
<evidence type="ECO:0000313" key="2">
    <source>
        <dbReference type="EMBL" id="OSO93385.1"/>
    </source>
</evidence>
<proteinExistence type="predicted"/>
<dbReference type="Proteomes" id="UP000192997">
    <property type="component" value="Unassembled WGS sequence"/>
</dbReference>
<name>A0A1X4G939_9CYAN</name>